<dbReference type="Proteomes" id="UP000638648">
    <property type="component" value="Unassembled WGS sequence"/>
</dbReference>
<dbReference type="PANTHER" id="PTHR43861">
    <property type="entry name" value="TRANS-ACONITATE 2-METHYLTRANSFERASE-RELATED"/>
    <property type="match status" value="1"/>
</dbReference>
<dbReference type="InterPro" id="IPR029063">
    <property type="entry name" value="SAM-dependent_MTases_sf"/>
</dbReference>
<evidence type="ECO:0000256" key="1">
    <source>
        <dbReference type="ARBA" id="ARBA00022679"/>
    </source>
</evidence>
<evidence type="ECO:0000313" key="4">
    <source>
        <dbReference type="Proteomes" id="UP000638648"/>
    </source>
</evidence>
<evidence type="ECO:0000259" key="2">
    <source>
        <dbReference type="Pfam" id="PF08241"/>
    </source>
</evidence>
<sequence>MNRTDFTEPRSDYVLENAAPQAERRFTALEELYDEATFANLDGTGVGPGWRCLEVGAGGGSVARWLGERVGPQGYVLATDLDPRHVDAAQSPVIEVRRHDVVHDPLPESAFDLVHARLVLVHLPERATALKQLVAALRPGGWFTMEEFDLRMAPVSTERRDAGERVLDDVTGAFVRLLELRGVDQSYGRALPRLFAEAGLVQIEAVGRVTFARGGSPGARLYRANIEQTRDQLVEAGLATAEEIERYCDRLADPEAMFTLPVLVAVRGRRP</sequence>
<organism evidence="3 4">
    <name type="scientific">Actinopolymorpha pittospori</name>
    <dbReference type="NCBI Taxonomy" id="648752"/>
    <lineage>
        <taxon>Bacteria</taxon>
        <taxon>Bacillati</taxon>
        <taxon>Actinomycetota</taxon>
        <taxon>Actinomycetes</taxon>
        <taxon>Propionibacteriales</taxon>
        <taxon>Actinopolymorphaceae</taxon>
        <taxon>Actinopolymorpha</taxon>
    </lineage>
</organism>
<dbReference type="GO" id="GO:0008757">
    <property type="term" value="F:S-adenosylmethionine-dependent methyltransferase activity"/>
    <property type="evidence" value="ECO:0007669"/>
    <property type="project" value="InterPro"/>
</dbReference>
<keyword evidence="4" id="KW-1185">Reference proteome</keyword>
<accession>A0A927MZT1</accession>
<gene>
    <name evidence="3" type="ORF">HEB94_003175</name>
</gene>
<dbReference type="SUPFAM" id="SSF53335">
    <property type="entry name" value="S-adenosyl-L-methionine-dependent methyltransferases"/>
    <property type="match status" value="1"/>
</dbReference>
<dbReference type="PANTHER" id="PTHR43861:SF3">
    <property type="entry name" value="PUTATIVE (AFU_ORTHOLOGUE AFUA_2G14390)-RELATED"/>
    <property type="match status" value="1"/>
</dbReference>
<comment type="caution">
    <text evidence="3">The sequence shown here is derived from an EMBL/GenBank/DDBJ whole genome shotgun (WGS) entry which is preliminary data.</text>
</comment>
<proteinExistence type="predicted"/>
<dbReference type="AlphaFoldDB" id="A0A927MZT1"/>
<dbReference type="EMBL" id="JADBEM010000001">
    <property type="protein sequence ID" value="MBE1606327.1"/>
    <property type="molecule type" value="Genomic_DNA"/>
</dbReference>
<dbReference type="Pfam" id="PF08241">
    <property type="entry name" value="Methyltransf_11"/>
    <property type="match status" value="1"/>
</dbReference>
<dbReference type="Gene3D" id="3.40.50.150">
    <property type="entry name" value="Vaccinia Virus protein VP39"/>
    <property type="match status" value="1"/>
</dbReference>
<dbReference type="InterPro" id="IPR013216">
    <property type="entry name" value="Methyltransf_11"/>
</dbReference>
<dbReference type="RefSeq" id="WP_192750473.1">
    <property type="nucleotide sequence ID" value="NZ_BAABJL010000085.1"/>
</dbReference>
<dbReference type="CDD" id="cd02440">
    <property type="entry name" value="AdoMet_MTases"/>
    <property type="match status" value="1"/>
</dbReference>
<evidence type="ECO:0000313" key="3">
    <source>
        <dbReference type="EMBL" id="MBE1606327.1"/>
    </source>
</evidence>
<reference evidence="3" key="1">
    <citation type="submission" date="2020-10" db="EMBL/GenBank/DDBJ databases">
        <title>Sequencing the genomes of 1000 actinobacteria strains.</title>
        <authorList>
            <person name="Klenk H.-P."/>
        </authorList>
    </citation>
    <scope>NUCLEOTIDE SEQUENCE</scope>
    <source>
        <strain evidence="3">DSM 45354</strain>
    </source>
</reference>
<keyword evidence="3" id="KW-0489">Methyltransferase</keyword>
<name>A0A927MZT1_9ACTN</name>
<keyword evidence="1" id="KW-0808">Transferase</keyword>
<feature type="domain" description="Methyltransferase type 11" evidence="2">
    <location>
        <begin position="53"/>
        <end position="144"/>
    </location>
</feature>
<protein>
    <submittedName>
        <fullName evidence="3">SAM-dependent methyltransferase</fullName>
    </submittedName>
</protein>
<dbReference type="GO" id="GO:0032259">
    <property type="term" value="P:methylation"/>
    <property type="evidence" value="ECO:0007669"/>
    <property type="project" value="UniProtKB-KW"/>
</dbReference>